<feature type="compositionally biased region" description="Basic residues" evidence="1">
    <location>
        <begin position="52"/>
        <end position="62"/>
    </location>
</feature>
<gene>
    <name evidence="2" type="ORF">ECRASSUSDP1_LOCUS27774</name>
</gene>
<organism evidence="2 3">
    <name type="scientific">Euplotes crassus</name>
    <dbReference type="NCBI Taxonomy" id="5936"/>
    <lineage>
        <taxon>Eukaryota</taxon>
        <taxon>Sar</taxon>
        <taxon>Alveolata</taxon>
        <taxon>Ciliophora</taxon>
        <taxon>Intramacronucleata</taxon>
        <taxon>Spirotrichea</taxon>
        <taxon>Hypotrichia</taxon>
        <taxon>Euplotida</taxon>
        <taxon>Euplotidae</taxon>
        <taxon>Moneuplotes</taxon>
    </lineage>
</organism>
<dbReference type="AlphaFoldDB" id="A0AAD1Y855"/>
<dbReference type="Proteomes" id="UP001295684">
    <property type="component" value="Unassembled WGS sequence"/>
</dbReference>
<evidence type="ECO:0000256" key="1">
    <source>
        <dbReference type="SAM" id="MobiDB-lite"/>
    </source>
</evidence>
<feature type="compositionally biased region" description="Basic and acidic residues" evidence="1">
    <location>
        <begin position="84"/>
        <end position="97"/>
    </location>
</feature>
<reference evidence="2" key="1">
    <citation type="submission" date="2023-07" db="EMBL/GenBank/DDBJ databases">
        <authorList>
            <consortium name="AG Swart"/>
            <person name="Singh M."/>
            <person name="Singh A."/>
            <person name="Seah K."/>
            <person name="Emmerich C."/>
        </authorList>
    </citation>
    <scope>NUCLEOTIDE SEQUENCE</scope>
    <source>
        <strain evidence="2">DP1</strain>
    </source>
</reference>
<name>A0AAD1Y855_EUPCR</name>
<proteinExistence type="predicted"/>
<comment type="caution">
    <text evidence="2">The sequence shown here is derived from an EMBL/GenBank/DDBJ whole genome shotgun (WGS) entry which is preliminary data.</text>
</comment>
<protein>
    <submittedName>
        <fullName evidence="2">Uncharacterized protein</fullName>
    </submittedName>
</protein>
<feature type="region of interest" description="Disordered" evidence="1">
    <location>
        <begin position="43"/>
        <end position="112"/>
    </location>
</feature>
<accession>A0AAD1Y855</accession>
<keyword evidence="3" id="KW-1185">Reference proteome</keyword>
<evidence type="ECO:0000313" key="2">
    <source>
        <dbReference type="EMBL" id="CAI2386170.1"/>
    </source>
</evidence>
<evidence type="ECO:0000313" key="3">
    <source>
        <dbReference type="Proteomes" id="UP001295684"/>
    </source>
</evidence>
<sequence>MESSENIFLNNLENKPNDVLVSFDGSTPHCMTKLGESIADIGDESTNTVNRSKSRSRAHPKVKLPFCRSTKRISSDQNPCKATSRKDTQIKTSDSAHEGSTQETESNRRIPASHYKFKTQFKSYLKGRLDGNCALNPQSKNTKFIFVNNLESLEDNIMKEEVYQKDIFKNFNSPCFSPDSSYRKLDRRVDDKSSMRVIESMKKNMQKFLIPSPNMEEPQFACENAAKVEKSAFKNHRYPSFSVPKQRSWLISSDKSLKRTKFDLKKLKGKLRVNTRLILRDDPGYLDASENRERHNYSVVNSPTVDLTGHEILKNESEAKNRTIESRDESVNSTTFKLPQLSTRSKRRAKYSTSSARKKLPKCFLMDDDELGSSRKSIKMNYLKESNKVSKFAKKKIEQFRIAKIATNDTGRLLKAQIGQKEWNDSIRFAPILHN</sequence>
<dbReference type="EMBL" id="CAMPGE010028659">
    <property type="protein sequence ID" value="CAI2386170.1"/>
    <property type="molecule type" value="Genomic_DNA"/>
</dbReference>